<gene>
    <name evidence="1" type="ORF">HGMM_F06G04C48</name>
</gene>
<reference evidence="1" key="2">
    <citation type="journal article" date="2012" name="PLoS ONE">
        <title>A Deeply Branching Thermophilic Bacterium with an Ancient Acetyl-CoA Pathway Dominates a Subsurface Ecosystem.</title>
        <authorList>
            <person name="Takami H."/>
            <person name="Noguchi H."/>
            <person name="Takaki Y."/>
            <person name="Uchiyama I."/>
            <person name="Toyoda A."/>
            <person name="Nishi S."/>
            <person name="Chee G.-J."/>
            <person name="Arai W."/>
            <person name="Nunoura T."/>
            <person name="Itoh T."/>
            <person name="Hattori M."/>
            <person name="Takai K."/>
        </authorList>
    </citation>
    <scope>NUCLEOTIDE SEQUENCE</scope>
</reference>
<dbReference type="EMBL" id="AP011657">
    <property type="protein sequence ID" value="BAL53439.1"/>
    <property type="molecule type" value="Genomic_DNA"/>
</dbReference>
<organism evidence="1">
    <name type="scientific">uncultured crenarchaeote</name>
    <dbReference type="NCBI Taxonomy" id="29281"/>
    <lineage>
        <taxon>Archaea</taxon>
        <taxon>Thermoproteota</taxon>
        <taxon>environmental samples</taxon>
    </lineage>
</organism>
<reference evidence="1" key="1">
    <citation type="journal article" date="2005" name="Environ. Microbiol.">
        <title>Genetic and functional properties of uncultivated thermophilic crenarchaeotes from a subsurface gold mine as revealed by analysis of genome fragments.</title>
        <authorList>
            <person name="Nunoura T."/>
            <person name="Hirayama H."/>
            <person name="Takami H."/>
            <person name="Oida H."/>
            <person name="Nishi S."/>
            <person name="Shimamura S."/>
            <person name="Suzuki Y."/>
            <person name="Inagaki F."/>
            <person name="Takai K."/>
            <person name="Nealson K.H."/>
            <person name="Horikoshi K."/>
        </authorList>
    </citation>
    <scope>NUCLEOTIDE SEQUENCE</scope>
</reference>
<accession>H5SBA3</accession>
<protein>
    <submittedName>
        <fullName evidence="1">Uncharacterized protein</fullName>
    </submittedName>
</protein>
<sequence>MSPPGLEMPWINNFLHSDDPYWFDLETNLLPSLPHNRLENLFPMVNMAARYRVEVSPFWADDKKKLATIVYDECSDG</sequence>
<proteinExistence type="predicted"/>
<name>H5SBA3_9CREN</name>
<evidence type="ECO:0000313" key="1">
    <source>
        <dbReference type="EMBL" id="BAL53439.1"/>
    </source>
</evidence>
<dbReference type="AlphaFoldDB" id="H5SBA3"/>